<organism evidence="4">
    <name type="scientific">Sipha flava</name>
    <name type="common">yellow sugarcane aphid</name>
    <dbReference type="NCBI Taxonomy" id="143950"/>
    <lineage>
        <taxon>Eukaryota</taxon>
        <taxon>Metazoa</taxon>
        <taxon>Ecdysozoa</taxon>
        <taxon>Arthropoda</taxon>
        <taxon>Hexapoda</taxon>
        <taxon>Insecta</taxon>
        <taxon>Pterygota</taxon>
        <taxon>Neoptera</taxon>
        <taxon>Paraneoptera</taxon>
        <taxon>Hemiptera</taxon>
        <taxon>Sternorrhyncha</taxon>
        <taxon>Aphidomorpha</taxon>
        <taxon>Aphidoidea</taxon>
        <taxon>Aphididae</taxon>
        <taxon>Sipha</taxon>
    </lineage>
</organism>
<proteinExistence type="predicted"/>
<feature type="domain" description="U3 small nucleolar RNA-associated protein 20" evidence="3">
    <location>
        <begin position="730"/>
        <end position="947"/>
    </location>
</feature>
<dbReference type="OrthoDB" id="360653at2759"/>
<evidence type="ECO:0000259" key="2">
    <source>
        <dbReference type="Pfam" id="PF07539"/>
    </source>
</evidence>
<accession>A0A2S2QM09</accession>
<dbReference type="InterPro" id="IPR052575">
    <property type="entry name" value="SSU_processome_comp_20"/>
</dbReference>
<dbReference type="InterPro" id="IPR011430">
    <property type="entry name" value="UTP20_N"/>
</dbReference>
<dbReference type="PANTHER" id="PTHR17695:SF11">
    <property type="entry name" value="SMALL SUBUNIT PROCESSOME COMPONENT 20 HOMOLOG"/>
    <property type="match status" value="1"/>
</dbReference>
<dbReference type="GO" id="GO:0030686">
    <property type="term" value="C:90S preribosome"/>
    <property type="evidence" value="ECO:0007669"/>
    <property type="project" value="TreeGrafter"/>
</dbReference>
<dbReference type="SUPFAM" id="SSF48371">
    <property type="entry name" value="ARM repeat"/>
    <property type="match status" value="1"/>
</dbReference>
<dbReference type="Pfam" id="PF07539">
    <property type="entry name" value="UTP20_N"/>
    <property type="match status" value="1"/>
</dbReference>
<dbReference type="Pfam" id="PF20416">
    <property type="entry name" value="UTP20"/>
    <property type="match status" value="1"/>
</dbReference>
<sequence length="991" mass="112470">MTRHIVNTIDLGHVLPPRRLLSSVNMCAVILKQCGALSGTNGLYYMLRVLLCVGANVKAMLMHRSTIHAGYFNTISKVRITTIETLTTFFQHFENFSWDKSFLDSVFEVFIEPSLSKIPTECLQHPTPLMKLLVVWSQIPRYYCLLGYPVNNLTAIEVLIDLLTSEKTHGGVKKIVLEIIDRLLTFDGTYNDAMDVDVPALDIPLPSLPSEYEDVLNVGSRLLFPYLPTILTYLYNELSKKRGVGLASIEMSILTKASELVRDEQSSSNLLSLLFPVLLKKATSDDMAIAPLFSTVNCLVSNVDDVGTLPRQLATLFGSVVGQHSRNMLLEFTKIIAKKSPKSNIHCDILYELNAWDKRHLDQPDFDCRMNALKKIKTLLDNNDVSVEFGAFVIYNCFYIFNNVNDIGLRDTASTCLKSISCYLCLKHAKQSPERTFILDSVLLPSIRNGIQGLKEVVQYESISLLGHLARKCAHVHFVFNDLQPLSNETDLEGDFFENIQHLQTYRKVKALHRFSEIMKKSYHCPRPNTIMHFILPLANQFLCSTKYNAKNSLVDAAIDAVTTMSRILPWQQYETLLKLYLNKMRQSIDFQKQTVRIVSGILDSFHFDLSRATERETQVIQESIHLKKIKDISQKVTQVNIIEKVMQDDEDETQMEVDDDDNEDGDDENENTEIKELIVEKVHVLCPSSAIKITKVISIGLLPQLNKNLAQYSESDRSHKMNKKQAEYDKEEMEMLKIPVALAVVKLLKKLPANMLEENLQGVFMKLCTFLKSRLESVRRVTRETLQNIMVTLGTSYMSMLLNEMTALLTQGFQVHVLIYTIHAILVSLRELFEKGHMDGCLPYILEVVKVDLFGASSDEKEVTKIAGKTIEARGNKSYNTLHIAAEFVTEKSLLNLIIPFKDILYSTLSFKSIRKCNESLRHIVTGLVDNKFVKTESLLEFAHGTVSQSIPVLNAESKQQVKKKEEIKKPDSYIIPQGIDTFNNIAKHT</sequence>
<reference evidence="4" key="1">
    <citation type="submission" date="2018-04" db="EMBL/GenBank/DDBJ databases">
        <title>Transcriptome assembly of Sipha flava.</title>
        <authorList>
            <person name="Scully E.D."/>
            <person name="Geib S.M."/>
            <person name="Palmer N.A."/>
            <person name="Koch K."/>
            <person name="Bradshaw J."/>
            <person name="Heng-Moss T."/>
            <person name="Sarath G."/>
        </authorList>
    </citation>
    <scope>NUCLEOTIDE SEQUENCE</scope>
</reference>
<dbReference type="AlphaFoldDB" id="A0A2S2QM09"/>
<protein>
    <submittedName>
        <fullName evidence="4">Small subunit processome component 20</fullName>
    </submittedName>
</protein>
<evidence type="ECO:0000259" key="3">
    <source>
        <dbReference type="Pfam" id="PF20416"/>
    </source>
</evidence>
<dbReference type="GO" id="GO:0032040">
    <property type="term" value="C:small-subunit processome"/>
    <property type="evidence" value="ECO:0007669"/>
    <property type="project" value="TreeGrafter"/>
</dbReference>
<feature type="region of interest" description="Disordered" evidence="1">
    <location>
        <begin position="648"/>
        <end position="670"/>
    </location>
</feature>
<evidence type="ECO:0000256" key="1">
    <source>
        <dbReference type="SAM" id="MobiDB-lite"/>
    </source>
</evidence>
<feature type="compositionally biased region" description="Acidic residues" evidence="1">
    <location>
        <begin position="649"/>
        <end position="670"/>
    </location>
</feature>
<evidence type="ECO:0000313" key="4">
    <source>
        <dbReference type="EMBL" id="MBY78764.1"/>
    </source>
</evidence>
<dbReference type="InterPro" id="IPR016024">
    <property type="entry name" value="ARM-type_fold"/>
</dbReference>
<name>A0A2S2QM09_9HEMI</name>
<dbReference type="InterPro" id="IPR046523">
    <property type="entry name" value="UTP20_dom"/>
</dbReference>
<gene>
    <name evidence="4" type="primary">UTP20_0</name>
    <name evidence="4" type="ORF">g.101056</name>
</gene>
<dbReference type="EMBL" id="GGMS01009561">
    <property type="protein sequence ID" value="MBY78764.1"/>
    <property type="molecule type" value="Transcribed_RNA"/>
</dbReference>
<feature type="domain" description="U3 small nucleolar RNA-associated protein 20 N-terminal" evidence="2">
    <location>
        <begin position="9"/>
        <end position="452"/>
    </location>
</feature>
<dbReference type="PANTHER" id="PTHR17695">
    <property type="entry name" value="SMALL SUBUNIT PROCESSOME COMPONENT 20 HOMOLOG"/>
    <property type="match status" value="1"/>
</dbReference>